<evidence type="ECO:0000256" key="1">
    <source>
        <dbReference type="ARBA" id="ARBA00010830"/>
    </source>
</evidence>
<dbReference type="SMART" id="SM01208">
    <property type="entry name" value="G5"/>
    <property type="match status" value="1"/>
</dbReference>
<dbReference type="AlphaFoldDB" id="A0AAU8DME5"/>
<dbReference type="EMBL" id="CP159218">
    <property type="protein sequence ID" value="XCG62961.1"/>
    <property type="molecule type" value="Genomic_DNA"/>
</dbReference>
<accession>A0AAU8DME5</accession>
<evidence type="ECO:0000256" key="2">
    <source>
        <dbReference type="ARBA" id="ARBA00022729"/>
    </source>
</evidence>
<gene>
    <name evidence="5" type="ORF">ABLG96_17365</name>
</gene>
<name>A0AAU8DME5_9ACTN</name>
<dbReference type="InterPro" id="IPR011098">
    <property type="entry name" value="G5_dom"/>
</dbReference>
<dbReference type="Pfam" id="PF06737">
    <property type="entry name" value="Transglycosylas"/>
    <property type="match status" value="1"/>
</dbReference>
<dbReference type="Pfam" id="PF03990">
    <property type="entry name" value="DUF348"/>
    <property type="match status" value="3"/>
</dbReference>
<keyword evidence="2" id="KW-0732">Signal</keyword>
<dbReference type="Gene3D" id="2.20.230.10">
    <property type="entry name" value="Resuscitation-promoting factor rpfb"/>
    <property type="match status" value="1"/>
</dbReference>
<dbReference type="PROSITE" id="PS51109">
    <property type="entry name" value="G5"/>
    <property type="match status" value="1"/>
</dbReference>
<dbReference type="SUPFAM" id="SSF53955">
    <property type="entry name" value="Lysozyme-like"/>
    <property type="match status" value="1"/>
</dbReference>
<dbReference type="InterPro" id="IPR023346">
    <property type="entry name" value="Lysozyme-like_dom_sf"/>
</dbReference>
<reference evidence="5" key="1">
    <citation type="submission" date="2024-05" db="EMBL/GenBank/DDBJ databases">
        <authorList>
            <person name="Cai S.Y."/>
            <person name="Jin L.M."/>
            <person name="Li H.R."/>
        </authorList>
    </citation>
    <scope>NUCLEOTIDE SEQUENCE</scope>
    <source>
        <strain evidence="5">A5-74</strain>
    </source>
</reference>
<dbReference type="Pfam" id="PF07501">
    <property type="entry name" value="G5"/>
    <property type="match status" value="1"/>
</dbReference>
<organism evidence="5">
    <name type="scientific">Nakamurella sp. A5-74</name>
    <dbReference type="NCBI Taxonomy" id="3158264"/>
    <lineage>
        <taxon>Bacteria</taxon>
        <taxon>Bacillati</taxon>
        <taxon>Actinomycetota</taxon>
        <taxon>Actinomycetes</taxon>
        <taxon>Nakamurellales</taxon>
        <taxon>Nakamurellaceae</taxon>
        <taxon>Nakamurella</taxon>
    </lineage>
</organism>
<proteinExistence type="inferred from homology"/>
<dbReference type="Gene3D" id="1.10.530.10">
    <property type="match status" value="1"/>
</dbReference>
<dbReference type="InterPro" id="IPR007137">
    <property type="entry name" value="DUF348"/>
</dbReference>
<sequence length="457" mass="48962">MSLPPTSTSRPIPPARDHRVLPGGWILPEHRDAVLADQLVRGDLLAPERAAAVIEGAAATPFVGGRIAGASAPEAAGELLPETPRSSRRRPAMVAIAASFLVLVTAAGPTFGDTPKTVTLSLDGGQRIVATNGGSVRDALLAAGVDAGPRDLVAPALDAPIENGSRVTVRRARLVTMQIEGRARQWWTTAKTVDQALLEMGVRAGDYRFSADRSREISLAGTIIVGEPLRWVTVVDGRHAAVRTRLAASTVQQVLAERKISIGRYDRVAPTVGSAVHNGQRITITRVRRSQRIEHTTVPQPAAVVEQDATIGKGNTVQVSKGSPGLRTITVSRTVTNGSPADKMLSDTLTRQAAPAVTKIGTKETGLPESWSVPWDKMAFCESTNRWDVNTGNGTYGGLQFMTPTWLEYDGGEFAPRADEASKEQQIIVAERLYAREGLAPWHCARLLGWGFDKYEG</sequence>
<evidence type="ECO:0000259" key="4">
    <source>
        <dbReference type="PROSITE" id="PS51109"/>
    </source>
</evidence>
<protein>
    <submittedName>
        <fullName evidence="5">Transglycosylase family protein</fullName>
    </submittedName>
</protein>
<dbReference type="GO" id="GO:0016787">
    <property type="term" value="F:hydrolase activity"/>
    <property type="evidence" value="ECO:0007669"/>
    <property type="project" value="UniProtKB-KW"/>
</dbReference>
<evidence type="ECO:0000256" key="3">
    <source>
        <dbReference type="ARBA" id="ARBA00022801"/>
    </source>
</evidence>
<dbReference type="InterPro" id="IPR010618">
    <property type="entry name" value="RPF"/>
</dbReference>
<comment type="similarity">
    <text evidence="1">Belongs to the transglycosylase family. Rpf subfamily.</text>
</comment>
<dbReference type="CDD" id="cd13925">
    <property type="entry name" value="RPF"/>
    <property type="match status" value="1"/>
</dbReference>
<evidence type="ECO:0000313" key="5">
    <source>
        <dbReference type="EMBL" id="XCG62961.1"/>
    </source>
</evidence>
<feature type="domain" description="G5" evidence="4">
    <location>
        <begin position="284"/>
        <end position="364"/>
    </location>
</feature>
<dbReference type="RefSeq" id="WP_353648576.1">
    <property type="nucleotide sequence ID" value="NZ_CP159218.1"/>
</dbReference>
<keyword evidence="3" id="KW-0378">Hydrolase</keyword>